<organism evidence="16 17">
    <name type="scientific">Clavibacter michiganensis subsp. michiganensis</name>
    <dbReference type="NCBI Taxonomy" id="33013"/>
    <lineage>
        <taxon>Bacteria</taxon>
        <taxon>Bacillati</taxon>
        <taxon>Actinomycetota</taxon>
        <taxon>Actinomycetes</taxon>
        <taxon>Micrococcales</taxon>
        <taxon>Microbacteriaceae</taxon>
        <taxon>Clavibacter</taxon>
    </lineage>
</organism>
<comment type="pathway">
    <text evidence="2 14">Carbohydrate degradation; glycolysis; D-glyceraldehyde 3-phosphate from glycerone phosphate: step 1/1.</text>
</comment>
<keyword evidence="9" id="KW-0547">Nucleotide-binding</keyword>
<comment type="similarity">
    <text evidence="4">Belongs to the phosphoglycerate kinase family.</text>
</comment>
<evidence type="ECO:0000256" key="9">
    <source>
        <dbReference type="ARBA" id="ARBA00022741"/>
    </source>
</evidence>
<keyword evidence="17" id="KW-1185">Reference proteome</keyword>
<dbReference type="FunFam" id="3.20.20.70:FF:000016">
    <property type="entry name" value="Triosephosphate isomerase"/>
    <property type="match status" value="1"/>
</dbReference>
<evidence type="ECO:0000256" key="7">
    <source>
        <dbReference type="ARBA" id="ARBA00022490"/>
    </source>
</evidence>
<dbReference type="Gene3D" id="3.20.20.70">
    <property type="entry name" value="Aldolase class I"/>
    <property type="match status" value="1"/>
</dbReference>
<evidence type="ECO:0000256" key="5">
    <source>
        <dbReference type="ARBA" id="ARBA00011245"/>
    </source>
</evidence>
<keyword evidence="13 14" id="KW-0413">Isomerase</keyword>
<dbReference type="UniPathway" id="UPA00138"/>
<dbReference type="FunFam" id="3.40.50.1260:FF:000031">
    <property type="entry name" value="Phosphoglycerate kinase 1"/>
    <property type="match status" value="1"/>
</dbReference>
<dbReference type="HAMAP" id="MF_00147_B">
    <property type="entry name" value="TIM_B"/>
    <property type="match status" value="1"/>
</dbReference>
<dbReference type="InterPro" id="IPR020861">
    <property type="entry name" value="Triosephosphate_isomerase_AS"/>
</dbReference>
<dbReference type="EMBL" id="MDHH01000002">
    <property type="protein sequence ID" value="OUE02784.1"/>
    <property type="molecule type" value="Genomic_DNA"/>
</dbReference>
<dbReference type="InterPro" id="IPR001576">
    <property type="entry name" value="Phosphoglycerate_kinase"/>
</dbReference>
<dbReference type="Pfam" id="PF00162">
    <property type="entry name" value="PGK"/>
    <property type="match status" value="1"/>
</dbReference>
<dbReference type="InterPro" id="IPR022896">
    <property type="entry name" value="TrioseP_Isoase_bac/euk"/>
</dbReference>
<dbReference type="GO" id="GO:0006096">
    <property type="term" value="P:glycolytic process"/>
    <property type="evidence" value="ECO:0007669"/>
    <property type="project" value="UniProtKB-UniRule"/>
</dbReference>
<dbReference type="AlphaFoldDB" id="A0A251XIC0"/>
<evidence type="ECO:0000256" key="10">
    <source>
        <dbReference type="ARBA" id="ARBA00022777"/>
    </source>
</evidence>
<accession>A0A251XIC0</accession>
<feature type="compositionally biased region" description="Low complexity" evidence="15">
    <location>
        <begin position="318"/>
        <end position="337"/>
    </location>
</feature>
<sequence>MALRTIDSLGDLRGRRVIVRCDLNVPLKDGVIGDDGRIRASLGTLTGLREAGARVVVISHLGRPDGTPDDKYSLRPVAARLGELLGADVAFASDTVGDSARAAVEALGDGDVVVLENLRFHAEETSKDETVRRGFAESLAELGDAFVSDGFGVVHRKQASVFELASALPSAAGSLIASELEVLDRLTENPERPYTVVLGGSKVSDKLGVIGHLLPRVDSLLIGGGMLFTFLKAQGHEVGASLLEEDQVETVKGYLAEAEERGVKIVLPTDVVVADGFSADAAHEVTRADAIEGTPAGAKGLGLDIGPRPPTRSRRSSAARPRCSGTGPWASSSWSRSRPARRRSRMRSRASRGSPWSAAATALRPSARSDSMMTASATSRPEAARASSSSRGSACRDWRSSDGSDRSPAGRTPLIAGNWKMNLDHLQAIAFVQKLAWSLKDAKHDYAEAEVAVFPPATDIRSVQTLVSADKLELAYGAQDVSEHESGAYTGEISAAFLAQLACRYVIVGHSERRTLHGETDEQVAAKSAAAVKHGIVPVICVGETAADLEEHGASAVPVAQLRVALQGLPKGADVVVAYEPVWAIGSGQAATPEQAQQVASPLRAVVAELLGDEAAKATRILYGGSVKSGNIAGFLREPDVDGALVGGASLDVQEFSAIARFRSHVGV</sequence>
<dbReference type="PRINTS" id="PR00477">
    <property type="entry name" value="PHGLYCKINASE"/>
</dbReference>
<dbReference type="PANTHER" id="PTHR11406:SF23">
    <property type="entry name" value="PHOSPHOGLYCERATE KINASE 1, CHLOROPLASTIC-RELATED"/>
    <property type="match status" value="1"/>
</dbReference>
<dbReference type="InterPro" id="IPR015824">
    <property type="entry name" value="Phosphoglycerate_kinase_N"/>
</dbReference>
<evidence type="ECO:0000256" key="11">
    <source>
        <dbReference type="ARBA" id="ARBA00022840"/>
    </source>
</evidence>
<gene>
    <name evidence="16" type="primary">pgk</name>
    <name evidence="16" type="synonym">tpi</name>
    <name evidence="14" type="synonym">tpiA</name>
    <name evidence="16" type="ORF">CMMCAS07_12265</name>
</gene>
<evidence type="ECO:0000256" key="15">
    <source>
        <dbReference type="SAM" id="MobiDB-lite"/>
    </source>
</evidence>
<keyword evidence="10" id="KW-0418">Kinase</keyword>
<keyword evidence="6 14" id="KW-0312">Gluconeogenesis</keyword>
<evidence type="ECO:0000256" key="3">
    <source>
        <dbReference type="ARBA" id="ARBA00004838"/>
    </source>
</evidence>
<comment type="subcellular location">
    <subcellularLocation>
        <location evidence="14">Cytoplasm</location>
    </subcellularLocation>
</comment>
<dbReference type="GO" id="GO:0004618">
    <property type="term" value="F:phosphoglycerate kinase activity"/>
    <property type="evidence" value="ECO:0007669"/>
    <property type="project" value="UniProtKB-EC"/>
</dbReference>
<evidence type="ECO:0000256" key="12">
    <source>
        <dbReference type="ARBA" id="ARBA00023152"/>
    </source>
</evidence>
<feature type="binding site" evidence="14">
    <location>
        <begin position="647"/>
        <end position="648"/>
    </location>
    <ligand>
        <name>substrate</name>
    </ligand>
</feature>
<comment type="function">
    <text evidence="14">Involved in the gluconeogenesis. Catalyzes stereospecifically the conversion of dihydroxyacetone phosphate (DHAP) to D-glyceraldehyde-3-phosphate (G3P).</text>
</comment>
<dbReference type="UniPathway" id="UPA00109">
    <property type="reaction ID" value="UER00185"/>
</dbReference>
<dbReference type="NCBIfam" id="TIGR00419">
    <property type="entry name" value="tim"/>
    <property type="match status" value="1"/>
</dbReference>
<dbReference type="EC" id="5.3.1.1" evidence="14"/>
<evidence type="ECO:0000256" key="6">
    <source>
        <dbReference type="ARBA" id="ARBA00022432"/>
    </source>
</evidence>
<dbReference type="GO" id="GO:0005524">
    <property type="term" value="F:ATP binding"/>
    <property type="evidence" value="ECO:0007669"/>
    <property type="project" value="UniProtKB-KW"/>
</dbReference>
<comment type="catalytic activity">
    <reaction evidence="1">
        <text>(2R)-3-phosphoglycerate + ATP = (2R)-3-phospho-glyceroyl phosphate + ADP</text>
        <dbReference type="Rhea" id="RHEA:14801"/>
        <dbReference type="ChEBI" id="CHEBI:30616"/>
        <dbReference type="ChEBI" id="CHEBI:57604"/>
        <dbReference type="ChEBI" id="CHEBI:58272"/>
        <dbReference type="ChEBI" id="CHEBI:456216"/>
        <dbReference type="EC" id="2.7.2.3"/>
    </reaction>
</comment>
<dbReference type="SUPFAM" id="SSF53748">
    <property type="entry name" value="Phosphoglycerate kinase"/>
    <property type="match status" value="1"/>
</dbReference>
<dbReference type="FunFam" id="3.40.50.1260:FF:000006">
    <property type="entry name" value="Phosphoglycerate kinase"/>
    <property type="match status" value="1"/>
</dbReference>
<evidence type="ECO:0000313" key="16">
    <source>
        <dbReference type="EMBL" id="OUE02784.1"/>
    </source>
</evidence>
<protein>
    <recommendedName>
        <fullName evidence="14">Triosephosphate isomerase</fullName>
        <shortName evidence="14">TIM</shortName>
        <shortName evidence="14">TPI</shortName>
        <ecNumber evidence="14">5.3.1.1</ecNumber>
    </recommendedName>
    <alternativeName>
        <fullName evidence="14">Triose-phosphate isomerase</fullName>
    </alternativeName>
</protein>
<feature type="binding site" evidence="14">
    <location>
        <position position="586"/>
    </location>
    <ligand>
        <name>substrate</name>
    </ligand>
</feature>
<dbReference type="PROSITE" id="PS00111">
    <property type="entry name" value="PGLYCERATE_KINASE"/>
    <property type="match status" value="1"/>
</dbReference>
<dbReference type="Proteomes" id="UP000195062">
    <property type="component" value="Unassembled WGS sequence"/>
</dbReference>
<feature type="compositionally biased region" description="Basic and acidic residues" evidence="15">
    <location>
        <begin position="394"/>
        <end position="405"/>
    </location>
</feature>
<evidence type="ECO:0000313" key="17">
    <source>
        <dbReference type="Proteomes" id="UP000195062"/>
    </source>
</evidence>
<dbReference type="InterPro" id="IPR000652">
    <property type="entry name" value="Triosephosphate_isomerase"/>
</dbReference>
<dbReference type="InterPro" id="IPR035990">
    <property type="entry name" value="TIM_sf"/>
</dbReference>
<feature type="active site" description="Electrophile" evidence="14">
    <location>
        <position position="510"/>
    </location>
</feature>
<keyword evidence="7 14" id="KW-0963">Cytoplasm</keyword>
<dbReference type="GO" id="GO:0006094">
    <property type="term" value="P:gluconeogenesis"/>
    <property type="evidence" value="ECO:0007669"/>
    <property type="project" value="UniProtKB-UniRule"/>
</dbReference>
<evidence type="ECO:0000256" key="13">
    <source>
        <dbReference type="ARBA" id="ARBA00023235"/>
    </source>
</evidence>
<dbReference type="InterPro" id="IPR015911">
    <property type="entry name" value="Phosphoglycerate_kinase_CS"/>
</dbReference>
<feature type="active site" description="Proton acceptor" evidence="14">
    <location>
        <position position="580"/>
    </location>
</feature>
<dbReference type="PROSITE" id="PS00171">
    <property type="entry name" value="TIM_1"/>
    <property type="match status" value="1"/>
</dbReference>
<comment type="catalytic activity">
    <reaction evidence="14">
        <text>D-glyceraldehyde 3-phosphate = dihydroxyacetone phosphate</text>
        <dbReference type="Rhea" id="RHEA:18585"/>
        <dbReference type="ChEBI" id="CHEBI:57642"/>
        <dbReference type="ChEBI" id="CHEBI:59776"/>
        <dbReference type="EC" id="5.3.1.1"/>
    </reaction>
</comment>
<evidence type="ECO:0000256" key="14">
    <source>
        <dbReference type="HAMAP-Rule" id="MF_00147"/>
    </source>
</evidence>
<dbReference type="PROSITE" id="PS51440">
    <property type="entry name" value="TIM_2"/>
    <property type="match status" value="1"/>
</dbReference>
<evidence type="ECO:0000256" key="4">
    <source>
        <dbReference type="ARBA" id="ARBA00008982"/>
    </source>
</evidence>
<feature type="compositionally biased region" description="Basic residues" evidence="15">
    <location>
        <begin position="338"/>
        <end position="350"/>
    </location>
</feature>
<dbReference type="CDD" id="cd00311">
    <property type="entry name" value="TIM"/>
    <property type="match status" value="1"/>
</dbReference>
<comment type="subunit">
    <text evidence="5">Monomer.</text>
</comment>
<dbReference type="InterPro" id="IPR036043">
    <property type="entry name" value="Phosphoglycerate_kinase_sf"/>
</dbReference>
<dbReference type="GO" id="GO:0005829">
    <property type="term" value="C:cytosol"/>
    <property type="evidence" value="ECO:0007669"/>
    <property type="project" value="TreeGrafter"/>
</dbReference>
<dbReference type="GO" id="GO:0004807">
    <property type="term" value="F:triose-phosphate isomerase activity"/>
    <property type="evidence" value="ECO:0007669"/>
    <property type="project" value="UniProtKB-UniRule"/>
</dbReference>
<dbReference type="Gene3D" id="3.40.50.1260">
    <property type="entry name" value="Phosphoglycerate kinase, N-terminal domain"/>
    <property type="match status" value="2"/>
</dbReference>
<comment type="similarity">
    <text evidence="14">Belongs to the triosephosphate isomerase family.</text>
</comment>
<feature type="compositionally biased region" description="Low complexity" evidence="15">
    <location>
        <begin position="375"/>
        <end position="393"/>
    </location>
</feature>
<keyword evidence="11" id="KW-0067">ATP-binding</keyword>
<keyword evidence="12 14" id="KW-0324">Glycolysis</keyword>
<comment type="subunit">
    <text evidence="14">Homodimer.</text>
</comment>
<comment type="pathway">
    <text evidence="3">Carbohydrate degradation; glycolysis; pyruvate from D-glyceraldehyde 3-phosphate: step 2/5.</text>
</comment>
<evidence type="ECO:0000256" key="1">
    <source>
        <dbReference type="ARBA" id="ARBA00000642"/>
    </source>
</evidence>
<feature type="binding site" evidence="14">
    <location>
        <position position="626"/>
    </location>
    <ligand>
        <name>substrate</name>
    </ligand>
</feature>
<evidence type="ECO:0000256" key="2">
    <source>
        <dbReference type="ARBA" id="ARBA00004680"/>
    </source>
</evidence>
<name>A0A251XIC0_CLAMM</name>
<feature type="binding site" evidence="14">
    <location>
        <begin position="418"/>
        <end position="420"/>
    </location>
    <ligand>
        <name>substrate</name>
    </ligand>
</feature>
<dbReference type="PANTHER" id="PTHR11406">
    <property type="entry name" value="PHOSPHOGLYCERATE KINASE"/>
    <property type="match status" value="1"/>
</dbReference>
<comment type="pathway">
    <text evidence="14">Carbohydrate biosynthesis; gluconeogenesis.</text>
</comment>
<keyword evidence="8" id="KW-0808">Transferase</keyword>
<dbReference type="GO" id="GO:0043531">
    <property type="term" value="F:ADP binding"/>
    <property type="evidence" value="ECO:0007669"/>
    <property type="project" value="TreeGrafter"/>
</dbReference>
<evidence type="ECO:0000256" key="8">
    <source>
        <dbReference type="ARBA" id="ARBA00022679"/>
    </source>
</evidence>
<feature type="region of interest" description="Disordered" evidence="15">
    <location>
        <begin position="288"/>
        <end position="411"/>
    </location>
</feature>
<proteinExistence type="inferred from homology"/>
<reference evidence="16 17" key="1">
    <citation type="submission" date="2016-08" db="EMBL/GenBank/DDBJ databases">
        <title>Genome sequence of Clavibacter michiganensis subsp. michiganensis strain CASJ007.</title>
        <authorList>
            <person name="Thapa S.P."/>
            <person name="Coaker G."/>
        </authorList>
    </citation>
    <scope>NUCLEOTIDE SEQUENCE [LARGE SCALE GENOMIC DNA]</scope>
    <source>
        <strain evidence="16">CASJ007</strain>
    </source>
</reference>
<comment type="caution">
    <text evidence="16">The sequence shown here is derived from an EMBL/GenBank/DDBJ whole genome shotgun (WGS) entry which is preliminary data.</text>
</comment>
<dbReference type="SUPFAM" id="SSF51351">
    <property type="entry name" value="Triosephosphate isomerase (TIM)"/>
    <property type="match status" value="1"/>
</dbReference>
<dbReference type="InterPro" id="IPR013785">
    <property type="entry name" value="Aldolase_TIM"/>
</dbReference>
<dbReference type="Pfam" id="PF00121">
    <property type="entry name" value="TIM"/>
    <property type="match status" value="1"/>
</dbReference>